<evidence type="ECO:0000313" key="3">
    <source>
        <dbReference type="Proteomes" id="UP000037069"/>
    </source>
</evidence>
<evidence type="ECO:0000313" key="2">
    <source>
        <dbReference type="EMBL" id="KNC29760.1"/>
    </source>
</evidence>
<protein>
    <recommendedName>
        <fullName evidence="4">Gustatory receptor</fullName>
    </recommendedName>
</protein>
<gene>
    <name evidence="2" type="ORF">FF38_05228</name>
</gene>
<organism evidence="2 3">
    <name type="scientific">Lucilia cuprina</name>
    <name type="common">Green bottle fly</name>
    <name type="synonym">Australian sheep blowfly</name>
    <dbReference type="NCBI Taxonomy" id="7375"/>
    <lineage>
        <taxon>Eukaryota</taxon>
        <taxon>Metazoa</taxon>
        <taxon>Ecdysozoa</taxon>
        <taxon>Arthropoda</taxon>
        <taxon>Hexapoda</taxon>
        <taxon>Insecta</taxon>
        <taxon>Pterygota</taxon>
        <taxon>Neoptera</taxon>
        <taxon>Endopterygota</taxon>
        <taxon>Diptera</taxon>
        <taxon>Brachycera</taxon>
        <taxon>Muscomorpha</taxon>
        <taxon>Oestroidea</taxon>
        <taxon>Calliphoridae</taxon>
        <taxon>Luciliinae</taxon>
        <taxon>Lucilia</taxon>
    </lineage>
</organism>
<evidence type="ECO:0000256" key="1">
    <source>
        <dbReference type="SAM" id="Phobius"/>
    </source>
</evidence>
<keyword evidence="1" id="KW-1133">Transmembrane helix</keyword>
<proteinExistence type="predicted"/>
<dbReference type="EMBL" id="JRES01000634">
    <property type="protein sequence ID" value="KNC29760.1"/>
    <property type="molecule type" value="Genomic_DNA"/>
</dbReference>
<evidence type="ECO:0008006" key="4">
    <source>
        <dbReference type="Google" id="ProtNLM"/>
    </source>
</evidence>
<accession>A0A0L0CBY1</accession>
<keyword evidence="3" id="KW-1185">Reference proteome</keyword>
<keyword evidence="1" id="KW-0812">Transmembrane</keyword>
<feature type="transmembrane region" description="Helical" evidence="1">
    <location>
        <begin position="169"/>
        <end position="189"/>
    </location>
</feature>
<comment type="caution">
    <text evidence="2">The sequence shown here is derived from an EMBL/GenBank/DDBJ whole genome shotgun (WGS) entry which is preliminary data.</text>
</comment>
<reference evidence="2 3" key="1">
    <citation type="journal article" date="2015" name="Nat. Commun.">
        <title>Lucilia cuprina genome unlocks parasitic fly biology to underpin future interventions.</title>
        <authorList>
            <person name="Anstead C.A."/>
            <person name="Korhonen P.K."/>
            <person name="Young N.D."/>
            <person name="Hall R.S."/>
            <person name="Jex A.R."/>
            <person name="Murali S.C."/>
            <person name="Hughes D.S."/>
            <person name="Lee S.F."/>
            <person name="Perry T."/>
            <person name="Stroehlein A.J."/>
            <person name="Ansell B.R."/>
            <person name="Breugelmans B."/>
            <person name="Hofmann A."/>
            <person name="Qu J."/>
            <person name="Dugan S."/>
            <person name="Lee S.L."/>
            <person name="Chao H."/>
            <person name="Dinh H."/>
            <person name="Han Y."/>
            <person name="Doddapaneni H.V."/>
            <person name="Worley K.C."/>
            <person name="Muzny D.M."/>
            <person name="Ioannidis P."/>
            <person name="Waterhouse R.M."/>
            <person name="Zdobnov E.M."/>
            <person name="James P.J."/>
            <person name="Bagnall N.H."/>
            <person name="Kotze A.C."/>
            <person name="Gibbs R.A."/>
            <person name="Richards S."/>
            <person name="Batterham P."/>
            <person name="Gasser R.B."/>
        </authorList>
    </citation>
    <scope>NUCLEOTIDE SEQUENCE [LARGE SCALE GENOMIC DNA]</scope>
    <source>
        <strain evidence="2 3">LS</strain>
        <tissue evidence="2">Full body</tissue>
    </source>
</reference>
<sequence>MKGWFDWLLRVVLCHEYFDKQQQQQHISADKNTVTIVKLNILIMLTNSLANIINIGTAWQTDWFYVFQCTFEGYLYAMQHYMILHHGLILSYIEYCVSKLNNQLQHGTVKRPFAKVYFQLARVLQDVNVVYGPAIVSMLLGILLINAAFVYEIIIDINFLEYDAIVIEFSFLFVIPTLSCFNTYLYFLICHRTYETMKETQRIILDYVTRRENQEVCLDN</sequence>
<dbReference type="AlphaFoldDB" id="A0A0L0CBY1"/>
<feature type="transmembrane region" description="Helical" evidence="1">
    <location>
        <begin position="129"/>
        <end position="149"/>
    </location>
</feature>
<keyword evidence="1" id="KW-0472">Membrane</keyword>
<dbReference type="Proteomes" id="UP000037069">
    <property type="component" value="Unassembled WGS sequence"/>
</dbReference>
<name>A0A0L0CBY1_LUCCU</name>